<dbReference type="SUPFAM" id="SSF100950">
    <property type="entry name" value="NagB/RpiA/CoA transferase-like"/>
    <property type="match status" value="1"/>
</dbReference>
<dbReference type="AlphaFoldDB" id="A0A242NST1"/>
<proteinExistence type="predicted"/>
<dbReference type="SMART" id="SM00420">
    <property type="entry name" value="HTH_DEOR"/>
    <property type="match status" value="1"/>
</dbReference>
<dbReference type="Pfam" id="PF08220">
    <property type="entry name" value="HTH_DeoR"/>
    <property type="match status" value="1"/>
</dbReference>
<dbReference type="InterPro" id="IPR001034">
    <property type="entry name" value="DeoR_HTH"/>
</dbReference>
<dbReference type="InterPro" id="IPR050313">
    <property type="entry name" value="Carb_Metab_HTH_regulators"/>
</dbReference>
<dbReference type="SMART" id="SM01134">
    <property type="entry name" value="DeoRC"/>
    <property type="match status" value="1"/>
</dbReference>
<evidence type="ECO:0000259" key="4">
    <source>
        <dbReference type="PROSITE" id="PS51000"/>
    </source>
</evidence>
<evidence type="ECO:0000256" key="1">
    <source>
        <dbReference type="ARBA" id="ARBA00023015"/>
    </source>
</evidence>
<comment type="caution">
    <text evidence="5">The sequence shown here is derived from an EMBL/GenBank/DDBJ whole genome shotgun (WGS) entry which is preliminary data.</text>
</comment>
<protein>
    <recommendedName>
        <fullName evidence="4">HTH deoR-type domain-containing protein</fullName>
    </recommendedName>
</protein>
<dbReference type="Gene3D" id="1.10.10.10">
    <property type="entry name" value="Winged helix-like DNA-binding domain superfamily/Winged helix DNA-binding domain"/>
    <property type="match status" value="1"/>
</dbReference>
<dbReference type="EMBL" id="NASK01000101">
    <property type="protein sequence ID" value="OTQ48645.1"/>
    <property type="molecule type" value="Genomic_DNA"/>
</dbReference>
<dbReference type="InterPro" id="IPR037171">
    <property type="entry name" value="NagB/RpiA_transferase-like"/>
</dbReference>
<dbReference type="SUPFAM" id="SSF46785">
    <property type="entry name" value="Winged helix' DNA-binding domain"/>
    <property type="match status" value="1"/>
</dbReference>
<sequence length="272" mass="30602">MAKASSALLKRRLDIAKIVRQNGEVKVDELSDQLKVSHVTIRQDLTYLEQQGYLKRSFGGAIYISPEGQVHNSATINSSQTKGNSDIDLAKACLSYINDGDTIFLGHGFLTRKLIPFLHKKKSLRIIMNDLRNAQLVREFSDAEVILIGGVLCEGNIIKSCNDLISIRNNYAISHFIIELAAIDENNDLIIENSEQKETYQQILKNSKHTIGLLLERSLLTDNHSIGKLKHIDVTILSKAAVTEYHHQLLNCNFKQIAINKYCMTYHNLLGT</sequence>
<dbReference type="GO" id="GO:0003700">
    <property type="term" value="F:DNA-binding transcription factor activity"/>
    <property type="evidence" value="ECO:0007669"/>
    <property type="project" value="InterPro"/>
</dbReference>
<name>A0A242NST1_9GAMM</name>
<dbReference type="InterPro" id="IPR018356">
    <property type="entry name" value="Tscrpt_reg_HTH_DeoR_CS"/>
</dbReference>
<keyword evidence="1" id="KW-0805">Transcription regulation</keyword>
<accession>A0A242NST1</accession>
<evidence type="ECO:0000256" key="3">
    <source>
        <dbReference type="ARBA" id="ARBA00023163"/>
    </source>
</evidence>
<organism evidence="5 6">
    <name type="scientific">Gilliamella apis</name>
    <dbReference type="NCBI Taxonomy" id="1970738"/>
    <lineage>
        <taxon>Bacteria</taxon>
        <taxon>Pseudomonadati</taxon>
        <taxon>Pseudomonadota</taxon>
        <taxon>Gammaproteobacteria</taxon>
        <taxon>Orbales</taxon>
        <taxon>Orbaceae</taxon>
        <taxon>Gilliamella</taxon>
    </lineage>
</organism>
<dbReference type="InterPro" id="IPR036390">
    <property type="entry name" value="WH_DNA-bd_sf"/>
</dbReference>
<dbReference type="OrthoDB" id="5685843at2"/>
<dbReference type="PROSITE" id="PS00894">
    <property type="entry name" value="HTH_DEOR_1"/>
    <property type="match status" value="1"/>
</dbReference>
<dbReference type="Pfam" id="PF00455">
    <property type="entry name" value="DeoRC"/>
    <property type="match status" value="1"/>
</dbReference>
<dbReference type="GO" id="GO:0003677">
    <property type="term" value="F:DNA binding"/>
    <property type="evidence" value="ECO:0007669"/>
    <property type="project" value="UniProtKB-KW"/>
</dbReference>
<evidence type="ECO:0000313" key="5">
    <source>
        <dbReference type="EMBL" id="OTQ48645.1"/>
    </source>
</evidence>
<dbReference type="PROSITE" id="PS51000">
    <property type="entry name" value="HTH_DEOR_2"/>
    <property type="match status" value="1"/>
</dbReference>
<dbReference type="PANTHER" id="PTHR30363:SF44">
    <property type="entry name" value="AGA OPERON TRANSCRIPTIONAL REPRESSOR-RELATED"/>
    <property type="match status" value="1"/>
</dbReference>
<feature type="domain" description="HTH deoR-type" evidence="4">
    <location>
        <begin position="8"/>
        <end position="63"/>
    </location>
</feature>
<dbReference type="RefSeq" id="WP_086320956.1">
    <property type="nucleotide sequence ID" value="NZ_NASD01000006.1"/>
</dbReference>
<reference evidence="5 6" key="1">
    <citation type="submission" date="2017-03" db="EMBL/GenBank/DDBJ databases">
        <title>Comparative genomics of honeybee gut symbionts reveal geographically distinct and subgroup specific antibiotic resistance.</title>
        <authorList>
            <person name="Ludvigsen J."/>
            <person name="Porcellato D."/>
            <person name="Labee-Lund T.M."/>
            <person name="Amdam G.V."/>
            <person name="Rudi K."/>
        </authorList>
    </citation>
    <scope>NUCLEOTIDE SEQUENCE [LARGE SCALE GENOMIC DNA]</scope>
    <source>
        <strain evidence="5 6">A-4-12</strain>
    </source>
</reference>
<keyword evidence="3" id="KW-0804">Transcription</keyword>
<gene>
    <name evidence="5" type="ORF">B6D06_09465</name>
</gene>
<dbReference type="PRINTS" id="PR00037">
    <property type="entry name" value="HTHLACR"/>
</dbReference>
<dbReference type="InterPro" id="IPR036388">
    <property type="entry name" value="WH-like_DNA-bd_sf"/>
</dbReference>
<dbReference type="Proteomes" id="UP000194968">
    <property type="component" value="Unassembled WGS sequence"/>
</dbReference>
<keyword evidence="2" id="KW-0238">DNA-binding</keyword>
<dbReference type="PANTHER" id="PTHR30363">
    <property type="entry name" value="HTH-TYPE TRANSCRIPTIONAL REGULATOR SRLR-RELATED"/>
    <property type="match status" value="1"/>
</dbReference>
<evidence type="ECO:0000256" key="2">
    <source>
        <dbReference type="ARBA" id="ARBA00023125"/>
    </source>
</evidence>
<evidence type="ECO:0000313" key="6">
    <source>
        <dbReference type="Proteomes" id="UP000194968"/>
    </source>
</evidence>
<dbReference type="InterPro" id="IPR014036">
    <property type="entry name" value="DeoR-like_C"/>
</dbReference>